<reference evidence="3" key="1">
    <citation type="submission" date="2016-11" db="EMBL/GenBank/DDBJ databases">
        <authorList>
            <person name="Jaros S."/>
            <person name="Januszkiewicz K."/>
            <person name="Wedrychowicz H."/>
        </authorList>
    </citation>
    <scope>NUCLEOTIDE SEQUENCE [LARGE SCALE GENOMIC DNA]</scope>
    <source>
        <strain evidence="3">DSM 19729</strain>
    </source>
</reference>
<feature type="non-terminal residue" evidence="3">
    <location>
        <position position="827"/>
    </location>
</feature>
<reference evidence="2 5" key="3">
    <citation type="submission" date="2018-03" db="EMBL/GenBank/DDBJ databases">
        <title>Genomic Encyclopedia of Archaeal and Bacterial Type Strains, Phase II (KMG-II): from individual species to whole genera.</title>
        <authorList>
            <person name="Goeker M."/>
        </authorList>
    </citation>
    <scope>NUCLEOTIDE SEQUENCE [LARGE SCALE GENOMIC DNA]</scope>
    <source>
        <strain evidence="2 5">DSM 17797</strain>
    </source>
</reference>
<dbReference type="EMBL" id="PVUB01000018">
    <property type="protein sequence ID" value="PRZ19373.1"/>
    <property type="molecule type" value="Genomic_DNA"/>
</dbReference>
<evidence type="ECO:0000313" key="3">
    <source>
        <dbReference type="EMBL" id="SHH59925.1"/>
    </source>
</evidence>
<proteinExistence type="predicted"/>
<keyword evidence="1" id="KW-0472">Membrane</keyword>
<organism evidence="3 4">
    <name type="scientific">Flavobacterium granuli</name>
    <dbReference type="NCBI Taxonomy" id="280093"/>
    <lineage>
        <taxon>Bacteria</taxon>
        <taxon>Pseudomonadati</taxon>
        <taxon>Bacteroidota</taxon>
        <taxon>Flavobacteriia</taxon>
        <taxon>Flavobacteriales</taxon>
        <taxon>Flavobacteriaceae</taxon>
        <taxon>Flavobacterium</taxon>
    </lineage>
</organism>
<keyword evidence="1" id="KW-0812">Transmembrane</keyword>
<dbReference type="AlphaFoldDB" id="A0A1M5UA41"/>
<protein>
    <recommendedName>
        <fullName evidence="6">MBG domain-containing protein</fullName>
    </recommendedName>
</protein>
<reference evidence="4" key="2">
    <citation type="submission" date="2016-11" db="EMBL/GenBank/DDBJ databases">
        <authorList>
            <person name="Varghese N."/>
            <person name="Submissions S."/>
        </authorList>
    </citation>
    <scope>NUCLEOTIDE SEQUENCE [LARGE SCALE GENOMIC DNA]</scope>
    <source>
        <strain evidence="4">DSM 19729</strain>
    </source>
</reference>
<dbReference type="Proteomes" id="UP000237771">
    <property type="component" value="Unassembled WGS sequence"/>
</dbReference>
<name>A0A1M5UA41_9FLAO</name>
<dbReference type="Proteomes" id="UP000184384">
    <property type="component" value="Unassembled WGS sequence"/>
</dbReference>
<evidence type="ECO:0000313" key="5">
    <source>
        <dbReference type="Proteomes" id="UP000237771"/>
    </source>
</evidence>
<feature type="transmembrane region" description="Helical" evidence="1">
    <location>
        <begin position="89"/>
        <end position="110"/>
    </location>
</feature>
<evidence type="ECO:0000313" key="2">
    <source>
        <dbReference type="EMBL" id="PRZ19373.1"/>
    </source>
</evidence>
<evidence type="ECO:0000256" key="1">
    <source>
        <dbReference type="SAM" id="Phobius"/>
    </source>
</evidence>
<accession>A0A1M5UA41</accession>
<evidence type="ECO:0000313" key="4">
    <source>
        <dbReference type="Proteomes" id="UP000184384"/>
    </source>
</evidence>
<keyword evidence="1" id="KW-1133">Transmembrane helix</keyword>
<keyword evidence="5" id="KW-1185">Reference proteome</keyword>
<evidence type="ECO:0008006" key="6">
    <source>
        <dbReference type="Google" id="ProtNLM"/>
    </source>
</evidence>
<sequence>MMNLYFKTFAFIVLQLLKTILLQVKNINAVISLLFFKNETGTLLFLQVSKNNSSMEQQYSYPPGQVLMSGIKGITTKEAKCRPSKRRNLFGGLSLFLGLLLLFTMQGMAYGQIAQRGTATTATTTSPTLTITKPSGLAIDDLMIVQIVQGGTGNQINNPTATGWTLIAGSDIRSSNGERCRANLYYKKAGSADVSASNFSFTKHINSSNIEGAIIAFSGVNSTTPFDVTPGAVYTNIADDNALNASAIITVTANSAIIMFGAYNNDRSVSNWSIATVPAISLNELFTVPYNSTRDIGMGAAWALKSAIGSTGTGTAALNIGEWNGSLLVALRPAVASPTLTTGTLPAFGDVCPNTTEGPNSFTITGTNLTTANITVGALSGYTYSTTSEGTYTSSLSLTHAAGAYSQTIYVKFTPTLAQSYNGNIAVGGGGATSVNVVASGTGVNSPPTVTSPTSTAITTNTATLGGNITNIGCSSVTERGIYWSTTNGFADGAGTKVSVTPGPYSTGVFTVPVTGLSSSTVYYYKAFAKNSSGTIYTGQGTFTTANKTESSIIVTGTTNFTYNGLEQGPASSTVTGSTGAVSYSYSGTGSTTYVASPIQPINVGTYQVIATVTGDANYNAATSLALAFFIDKATPSATLAVSNSPTVYTGSAQSATVNITTSSVPGSVTSILTGGSATQTAASTYTVTASFVPNDNNNYNTLTGISVGNFVINKADALITVTPYSLPYDGNPHTSAFTAIGVESTPADLTALMDVSATTHTNGGTYTADVWSFAGNNNYNTANGTVDNAIGKIDATIVLTAFNGTYDGESHGVLSSSATGLAALDL</sequence>
<gene>
    <name evidence="2" type="ORF">BC624_1181</name>
    <name evidence="3" type="ORF">SAMN05443373_1201</name>
</gene>
<dbReference type="STRING" id="280093.SAMN05443373_1201"/>
<dbReference type="EMBL" id="FQWO01000020">
    <property type="protein sequence ID" value="SHH59925.1"/>
    <property type="molecule type" value="Genomic_DNA"/>
</dbReference>